<organism evidence="2 3">
    <name type="scientific">Noviherbaspirillum saxi</name>
    <dbReference type="NCBI Taxonomy" id="2320863"/>
    <lineage>
        <taxon>Bacteria</taxon>
        <taxon>Pseudomonadati</taxon>
        <taxon>Pseudomonadota</taxon>
        <taxon>Betaproteobacteria</taxon>
        <taxon>Burkholderiales</taxon>
        <taxon>Oxalobacteraceae</taxon>
        <taxon>Noviherbaspirillum</taxon>
    </lineage>
</organism>
<gene>
    <name evidence="2" type="ORF">D3871_25660</name>
</gene>
<feature type="compositionally biased region" description="Low complexity" evidence="1">
    <location>
        <begin position="183"/>
        <end position="193"/>
    </location>
</feature>
<feature type="region of interest" description="Disordered" evidence="1">
    <location>
        <begin position="142"/>
        <end position="244"/>
    </location>
</feature>
<evidence type="ECO:0000313" key="2">
    <source>
        <dbReference type="EMBL" id="RJF92046.1"/>
    </source>
</evidence>
<evidence type="ECO:0000313" key="3">
    <source>
        <dbReference type="Proteomes" id="UP000265955"/>
    </source>
</evidence>
<name>A0A3A3FFC3_9BURK</name>
<feature type="compositionally biased region" description="Basic residues" evidence="1">
    <location>
        <begin position="443"/>
        <end position="459"/>
    </location>
</feature>
<dbReference type="EMBL" id="QYUO01000003">
    <property type="protein sequence ID" value="RJF92046.1"/>
    <property type="molecule type" value="Genomic_DNA"/>
</dbReference>
<sequence>MRLHTLYNYYFYMTNKAEKSVAVAVIKWTDEEWTAIARQLHSTMGSALLASEHLEEVKAKDVFTAQETALPEHRHRKLISISQGFQAIRQKLKNILSETTSEPPAHAGTQEQLFTQPVPPTARSGSDSEEDIAGESAIAMNDIPSHSTHSQPATVHSAAAQPASVQPSGNADDILDTSHAHESGSGSETGMSGKVNEEHPATRDTGPSAAAMAKPHAATSPVRQNNTRPAVAPRGAHRNEERVEPASGANLVEIARPFVAMVCQELARALVDALAQSKSPGTLSALVQQAVAQAGSGQPPSQMPADVRPMHHAASTDEDDTGVAESEVQPLFDPKLPPSANSSFKPTVGVVGANAHDFDELQQMYPQLLLTAVAVDDVPHANSLRQCQRIIGLREDVPAKTDEILRRIFRNRYLRLTGGMERVREQLDAWLDKPGSIDAGRPTPRKPRKPGNGPKKRHGNYPPRTPR</sequence>
<feature type="compositionally biased region" description="Polar residues" evidence="1">
    <location>
        <begin position="144"/>
        <end position="154"/>
    </location>
</feature>
<evidence type="ECO:0000256" key="1">
    <source>
        <dbReference type="SAM" id="MobiDB-lite"/>
    </source>
</evidence>
<feature type="compositionally biased region" description="Low complexity" evidence="1">
    <location>
        <begin position="157"/>
        <end position="168"/>
    </location>
</feature>
<proteinExistence type="predicted"/>
<feature type="region of interest" description="Disordered" evidence="1">
    <location>
        <begin position="100"/>
        <end position="130"/>
    </location>
</feature>
<dbReference type="AlphaFoldDB" id="A0A3A3FFC3"/>
<keyword evidence="3" id="KW-1185">Reference proteome</keyword>
<accession>A0A3A3FFC3</accession>
<feature type="region of interest" description="Disordered" evidence="1">
    <location>
        <begin position="432"/>
        <end position="467"/>
    </location>
</feature>
<reference evidence="3" key="1">
    <citation type="submission" date="2018-09" db="EMBL/GenBank/DDBJ databases">
        <authorList>
            <person name="Zhu H."/>
        </authorList>
    </citation>
    <scope>NUCLEOTIDE SEQUENCE [LARGE SCALE GENOMIC DNA]</scope>
    <source>
        <strain evidence="3">K1R23-30</strain>
    </source>
</reference>
<protein>
    <submittedName>
        <fullName evidence="2">Uncharacterized protein</fullName>
    </submittedName>
</protein>
<comment type="caution">
    <text evidence="2">The sequence shown here is derived from an EMBL/GenBank/DDBJ whole genome shotgun (WGS) entry which is preliminary data.</text>
</comment>
<feature type="compositionally biased region" description="Low complexity" evidence="1">
    <location>
        <begin position="209"/>
        <end position="218"/>
    </location>
</feature>
<dbReference type="Proteomes" id="UP000265955">
    <property type="component" value="Unassembled WGS sequence"/>
</dbReference>
<feature type="region of interest" description="Disordered" evidence="1">
    <location>
        <begin position="291"/>
        <end position="343"/>
    </location>
</feature>